<keyword evidence="1" id="KW-0812">Transmembrane</keyword>
<dbReference type="EMBL" id="CACVAY010000047">
    <property type="protein sequence ID" value="CAA6810818.1"/>
    <property type="molecule type" value="Genomic_DNA"/>
</dbReference>
<proteinExistence type="predicted"/>
<feature type="transmembrane region" description="Helical" evidence="1">
    <location>
        <begin position="21"/>
        <end position="40"/>
    </location>
</feature>
<feature type="transmembrane region" description="Helical" evidence="1">
    <location>
        <begin position="52"/>
        <end position="69"/>
    </location>
</feature>
<gene>
    <name evidence="2" type="ORF">HELGO_WM13905</name>
</gene>
<accession>A0A6S6SKS5</accession>
<evidence type="ECO:0000313" key="2">
    <source>
        <dbReference type="EMBL" id="CAA6810818.1"/>
    </source>
</evidence>
<keyword evidence="1" id="KW-0472">Membrane</keyword>
<evidence type="ECO:0008006" key="3">
    <source>
        <dbReference type="Google" id="ProtNLM"/>
    </source>
</evidence>
<protein>
    <recommendedName>
        <fullName evidence="3">VanZ-like domain-containing protein</fullName>
    </recommendedName>
</protein>
<feature type="transmembrane region" description="Helical" evidence="1">
    <location>
        <begin position="76"/>
        <end position="94"/>
    </location>
</feature>
<evidence type="ECO:0000256" key="1">
    <source>
        <dbReference type="SAM" id="Phobius"/>
    </source>
</evidence>
<sequence>MHKIILSIRQLRGVGAFKVSTCLLIVFLMTLGVYVATMPLTSYALGNMNDKLLHVLVFFGFAMLMDLAITRKPSWFWKGVPLVFYGGMIEVLQSMTEFRSFELADIAADILGVFSYFLTKFLLKKRSVLINKLS</sequence>
<dbReference type="PANTHER" id="PTHR28008:SF1">
    <property type="entry name" value="DOMAIN PROTEIN, PUTATIVE (AFU_ORTHOLOGUE AFUA_3G10980)-RELATED"/>
    <property type="match status" value="1"/>
</dbReference>
<organism evidence="2">
    <name type="scientific">uncultured Thiotrichaceae bacterium</name>
    <dbReference type="NCBI Taxonomy" id="298394"/>
    <lineage>
        <taxon>Bacteria</taxon>
        <taxon>Pseudomonadati</taxon>
        <taxon>Pseudomonadota</taxon>
        <taxon>Gammaproteobacteria</taxon>
        <taxon>Thiotrichales</taxon>
        <taxon>Thiotrichaceae</taxon>
        <taxon>environmental samples</taxon>
    </lineage>
</organism>
<dbReference type="AlphaFoldDB" id="A0A6S6SKS5"/>
<reference evidence="2" key="1">
    <citation type="submission" date="2020-01" db="EMBL/GenBank/DDBJ databases">
        <authorList>
            <person name="Meier V. D."/>
            <person name="Meier V D."/>
        </authorList>
    </citation>
    <scope>NUCLEOTIDE SEQUENCE</scope>
    <source>
        <strain evidence="2">HLG_WM_MAG_07</strain>
    </source>
</reference>
<name>A0A6S6SKS5_9GAMM</name>
<dbReference type="NCBIfam" id="NF037970">
    <property type="entry name" value="vanZ_1"/>
    <property type="match status" value="1"/>
</dbReference>
<keyword evidence="1" id="KW-1133">Transmembrane helix</keyword>
<feature type="transmembrane region" description="Helical" evidence="1">
    <location>
        <begin position="106"/>
        <end position="123"/>
    </location>
</feature>
<dbReference type="PANTHER" id="PTHR28008">
    <property type="entry name" value="DOMAIN PROTEIN, PUTATIVE (AFU_ORTHOLOGUE AFUA_3G10980)-RELATED"/>
    <property type="match status" value="1"/>
</dbReference>